<dbReference type="EMBL" id="AUZY01003132">
    <property type="protein sequence ID" value="EQD70456.1"/>
    <property type="molecule type" value="Genomic_DNA"/>
</dbReference>
<organism evidence="1">
    <name type="scientific">mine drainage metagenome</name>
    <dbReference type="NCBI Taxonomy" id="410659"/>
    <lineage>
        <taxon>unclassified sequences</taxon>
        <taxon>metagenomes</taxon>
        <taxon>ecological metagenomes</taxon>
    </lineage>
</organism>
<protein>
    <submittedName>
        <fullName evidence="1">Uncharacterized protein</fullName>
    </submittedName>
</protein>
<reference evidence="1" key="1">
    <citation type="submission" date="2013-08" db="EMBL/GenBank/DDBJ databases">
        <authorList>
            <person name="Mendez C."/>
            <person name="Richter M."/>
            <person name="Ferrer M."/>
            <person name="Sanchez J."/>
        </authorList>
    </citation>
    <scope>NUCLEOTIDE SEQUENCE</scope>
</reference>
<accession>T1BBZ5</accession>
<proteinExistence type="predicted"/>
<comment type="caution">
    <text evidence="1">The sequence shown here is derived from an EMBL/GenBank/DDBJ whole genome shotgun (WGS) entry which is preliminary data.</text>
</comment>
<name>T1BBZ5_9ZZZZ</name>
<evidence type="ECO:0000313" key="1">
    <source>
        <dbReference type="EMBL" id="EQD70456.1"/>
    </source>
</evidence>
<dbReference type="AlphaFoldDB" id="T1BBZ5"/>
<reference evidence="1" key="2">
    <citation type="journal article" date="2014" name="ISME J.">
        <title>Microbial stratification in low pH oxic and suboxic macroscopic growths along an acid mine drainage.</title>
        <authorList>
            <person name="Mendez-Garcia C."/>
            <person name="Mesa V."/>
            <person name="Sprenger R.R."/>
            <person name="Richter M."/>
            <person name="Diez M.S."/>
            <person name="Solano J."/>
            <person name="Bargiela R."/>
            <person name="Golyshina O.V."/>
            <person name="Manteca A."/>
            <person name="Ramos J.L."/>
            <person name="Gallego J.R."/>
            <person name="Llorente I."/>
            <person name="Martins Dos Santos V.A."/>
            <person name="Jensen O.N."/>
            <person name="Pelaez A.I."/>
            <person name="Sanchez J."/>
            <person name="Ferrer M."/>
        </authorList>
    </citation>
    <scope>NUCLEOTIDE SEQUENCE</scope>
</reference>
<feature type="non-terminal residue" evidence="1">
    <location>
        <position position="1"/>
    </location>
</feature>
<sequence>GCPDMYVRHDDCKFDYVDNTAIRKHIDMDRVRYIGKESNNLEEVSYTGCPENSYLEYENLEDFRLWFLSLKPKDVRDKGISKMALWKVKDKIRRKKDLIKQQSVTLHDLHISILRNK</sequence>
<gene>
    <name evidence="1" type="ORF">B1B_04996</name>
</gene>